<accession>A0A437CBH6</accession>
<gene>
    <name evidence="2" type="ORF">OJAV_G00195250</name>
</gene>
<dbReference type="EMBL" id="CM012455">
    <property type="protein sequence ID" value="RVE60112.1"/>
    <property type="molecule type" value="Genomic_DNA"/>
</dbReference>
<evidence type="ECO:0000313" key="2">
    <source>
        <dbReference type="EMBL" id="RVE60112.1"/>
    </source>
</evidence>
<sequence>MEKRKAAQKRERGLSHHLDGGRSLVGINNPNGRTSKRGSEANGISVSWTPSPPYLWFKPFCLSMRAAAICQDMDTEHTNAVESFRAALVVELRLLLLAVAVSKPMFLVSKLATPCSITSGGVLTYGRR</sequence>
<name>A0A437CBH6_ORYJA</name>
<evidence type="ECO:0000256" key="1">
    <source>
        <dbReference type="SAM" id="MobiDB-lite"/>
    </source>
</evidence>
<dbReference type="Proteomes" id="UP000283210">
    <property type="component" value="Chromosome 19"/>
</dbReference>
<protein>
    <submittedName>
        <fullName evidence="2">Uncharacterized protein</fullName>
    </submittedName>
</protein>
<feature type="region of interest" description="Disordered" evidence="1">
    <location>
        <begin position="1"/>
        <end position="44"/>
    </location>
</feature>
<evidence type="ECO:0000313" key="3">
    <source>
        <dbReference type="Proteomes" id="UP000283210"/>
    </source>
</evidence>
<reference evidence="2 3" key="1">
    <citation type="submission" date="2018-11" db="EMBL/GenBank/DDBJ databases">
        <authorList>
            <person name="Lopez-Roques C."/>
            <person name="Donnadieu C."/>
            <person name="Bouchez O."/>
            <person name="Klopp C."/>
            <person name="Cabau C."/>
            <person name="Zahm M."/>
        </authorList>
    </citation>
    <scope>NUCLEOTIDE SEQUENCE [LARGE SCALE GENOMIC DNA]</scope>
    <source>
        <strain evidence="2">RS831</strain>
        <tissue evidence="2">Whole body</tissue>
    </source>
</reference>
<dbReference type="AlphaFoldDB" id="A0A437CBH6"/>
<proteinExistence type="predicted"/>
<reference evidence="2 3" key="2">
    <citation type="submission" date="2019-01" db="EMBL/GenBank/DDBJ databases">
        <title>A chromosome length genome reference of the Java medaka (oryzias javanicus).</title>
        <authorList>
            <person name="Herpin A."/>
            <person name="Takehana Y."/>
            <person name="Naruse K."/>
            <person name="Ansai S."/>
            <person name="Kawaguchi M."/>
        </authorList>
    </citation>
    <scope>NUCLEOTIDE SEQUENCE [LARGE SCALE GENOMIC DNA]</scope>
    <source>
        <strain evidence="2">RS831</strain>
        <tissue evidence="2">Whole body</tissue>
    </source>
</reference>
<keyword evidence="3" id="KW-1185">Reference proteome</keyword>
<organism evidence="2 3">
    <name type="scientific">Oryzias javanicus</name>
    <name type="common">Javanese ricefish</name>
    <name type="synonym">Aplocheilus javanicus</name>
    <dbReference type="NCBI Taxonomy" id="123683"/>
    <lineage>
        <taxon>Eukaryota</taxon>
        <taxon>Metazoa</taxon>
        <taxon>Chordata</taxon>
        <taxon>Craniata</taxon>
        <taxon>Vertebrata</taxon>
        <taxon>Euteleostomi</taxon>
        <taxon>Actinopterygii</taxon>
        <taxon>Neopterygii</taxon>
        <taxon>Teleostei</taxon>
        <taxon>Neoteleostei</taxon>
        <taxon>Acanthomorphata</taxon>
        <taxon>Ovalentaria</taxon>
        <taxon>Atherinomorphae</taxon>
        <taxon>Beloniformes</taxon>
        <taxon>Adrianichthyidae</taxon>
        <taxon>Oryziinae</taxon>
        <taxon>Oryzias</taxon>
    </lineage>
</organism>
<feature type="compositionally biased region" description="Basic and acidic residues" evidence="1">
    <location>
        <begin position="1"/>
        <end position="20"/>
    </location>
</feature>